<evidence type="ECO:0000313" key="14">
    <source>
        <dbReference type="Proteomes" id="UP000287033"/>
    </source>
</evidence>
<dbReference type="OrthoDB" id="5841748at2759"/>
<feature type="domain" description="Transferrin receptor-like dimerisation" evidence="11">
    <location>
        <begin position="540"/>
        <end position="596"/>
    </location>
</feature>
<dbReference type="OMA" id="AICRTAN"/>
<evidence type="ECO:0000256" key="3">
    <source>
        <dbReference type="ARBA" id="ARBA00011738"/>
    </source>
</evidence>
<evidence type="ECO:0000256" key="8">
    <source>
        <dbReference type="ARBA" id="ARBA00023136"/>
    </source>
</evidence>
<evidence type="ECO:0008006" key="15">
    <source>
        <dbReference type="Google" id="ProtNLM"/>
    </source>
</evidence>
<dbReference type="FunFam" id="3.50.30.30:FF:000021">
    <property type="entry name" value="N-acetylated alpha-linked acidic dipeptidase-like 1"/>
    <property type="match status" value="1"/>
</dbReference>
<dbReference type="CDD" id="cd02121">
    <property type="entry name" value="PA_GCPII_like"/>
    <property type="match status" value="1"/>
</dbReference>
<dbReference type="InterPro" id="IPR003137">
    <property type="entry name" value="PA_domain"/>
</dbReference>
<keyword evidence="4" id="KW-1003">Cell membrane</keyword>
<keyword evidence="5 9" id="KW-0812">Transmembrane</keyword>
<dbReference type="Gene3D" id="3.40.630.10">
    <property type="entry name" value="Zn peptidases"/>
    <property type="match status" value="2"/>
</dbReference>
<comment type="subunit">
    <text evidence="3">Homodimer.</text>
</comment>
<dbReference type="Pfam" id="PF04253">
    <property type="entry name" value="TFR_dimer"/>
    <property type="match status" value="1"/>
</dbReference>
<dbReference type="FunFam" id="3.40.630.10:FF:000101">
    <property type="entry name" value="N-acetylated alpha-linked acidic dipeptidase like 1"/>
    <property type="match status" value="1"/>
</dbReference>
<protein>
    <recommendedName>
        <fullName evidence="15">Peptidase M28 domain-containing protein</fullName>
    </recommendedName>
</protein>
<evidence type="ECO:0000256" key="4">
    <source>
        <dbReference type="ARBA" id="ARBA00022475"/>
    </source>
</evidence>
<dbReference type="GO" id="GO:0004180">
    <property type="term" value="F:carboxypeptidase activity"/>
    <property type="evidence" value="ECO:0007669"/>
    <property type="project" value="TreeGrafter"/>
</dbReference>
<dbReference type="InterPro" id="IPR046450">
    <property type="entry name" value="PA_dom_sf"/>
</dbReference>
<evidence type="ECO:0000256" key="1">
    <source>
        <dbReference type="ARBA" id="ARBA00004401"/>
    </source>
</evidence>
<dbReference type="STRING" id="137246.A0A401RI55"/>
<dbReference type="InterPro" id="IPR036757">
    <property type="entry name" value="TFR-like_dimer_dom_sf"/>
</dbReference>
<feature type="transmembrane region" description="Helical" evidence="9">
    <location>
        <begin position="6"/>
        <end position="30"/>
    </location>
</feature>
<dbReference type="SUPFAM" id="SSF47672">
    <property type="entry name" value="Transferrin receptor-like dimerisation domain"/>
    <property type="match status" value="1"/>
</dbReference>
<accession>A0A401RI55</accession>
<evidence type="ECO:0000313" key="13">
    <source>
        <dbReference type="EMBL" id="GCC17825.1"/>
    </source>
</evidence>
<evidence type="ECO:0000259" key="10">
    <source>
        <dbReference type="Pfam" id="PF02225"/>
    </source>
</evidence>
<dbReference type="PANTHER" id="PTHR10404:SF50">
    <property type="entry name" value="AMINOPEPTIDASE NAALADL1"/>
    <property type="match status" value="1"/>
</dbReference>
<keyword evidence="14" id="KW-1185">Reference proteome</keyword>
<keyword evidence="8 9" id="KW-0472">Membrane</keyword>
<dbReference type="AlphaFoldDB" id="A0A401RI55"/>
<evidence type="ECO:0000256" key="6">
    <source>
        <dbReference type="ARBA" id="ARBA00022968"/>
    </source>
</evidence>
<comment type="subcellular location">
    <subcellularLocation>
        <location evidence="1">Cell membrane</location>
        <topology evidence="1">Single-pass type II membrane protein</topology>
    </subcellularLocation>
</comment>
<dbReference type="InterPro" id="IPR007365">
    <property type="entry name" value="TFR-like_dimer_dom"/>
</dbReference>
<sequence length="599" mass="66342">MKNWHIALITGITGAVALAIGLLIGHYAILKHGNAEQGHGSIGDIDESLIQHFMSEIDNKRIEDNLRELSKKPHMATTKGDIDLVKLMLDRWQNKETGLDEAKKVTYNVWLSFPQKDKPNSVTVVSPNGTELFKSQMKELNYTKDQLDPDVVQPFAAYAPAGTPKGRLVYANYGTMDDYQHLNQTIDLKNTIAIVKYGGTGRGNKGINGAKFGVTGVIVYTDPADINDGKTSDKNETYPHSWYLPPSGVERGSYKLNFGDQLTPYYPAKDYTFRQAESDVKGLSPIPAQPIGFEDARQLICEVQVNVFNKREVKPSDNVIGVIRGSVEPDRYVIYGNHRDSWVHGAIDPSSGTAVMLEITRVMGKMVKEGKWRPRRSIIFGSWGAEEFGLIGSTEWTEEYYKKLIERTVGYINVDIAVFANATLRASGSPAVQSVVFDAAKQVGTVQFSPEKPAFGFASHQTVGRTAGNVLMRLADSVVLPLNIRDYSEAIDQLYNTAERDFAPELLKQNISLDPLRSAVKKLKEAAGGLHTRISELRDRQVRHVIYASKNSDVETFPGLADAYQRALANGNAWDDVRKHLTIVTYTLESAASTLEAVI</sequence>
<feature type="domain" description="PA" evidence="10">
    <location>
        <begin position="165"/>
        <end position="252"/>
    </location>
</feature>
<dbReference type="InterPro" id="IPR039373">
    <property type="entry name" value="Peptidase_M28B"/>
</dbReference>
<dbReference type="GO" id="GO:0005886">
    <property type="term" value="C:plasma membrane"/>
    <property type="evidence" value="ECO:0007669"/>
    <property type="project" value="UniProtKB-SubCell"/>
</dbReference>
<comment type="caution">
    <text evidence="13">The sequence shown here is derived from an EMBL/GenBank/DDBJ whole genome shotgun (WGS) entry which is preliminary data.</text>
</comment>
<dbReference type="SUPFAM" id="SSF53187">
    <property type="entry name" value="Zn-dependent exopeptidases"/>
    <property type="match status" value="1"/>
</dbReference>
<comment type="similarity">
    <text evidence="2">Belongs to the peptidase M28 family. M28B subfamily.</text>
</comment>
<dbReference type="Pfam" id="PF04389">
    <property type="entry name" value="Peptidase_M28"/>
    <property type="match status" value="1"/>
</dbReference>
<name>A0A401RI55_CHIPU</name>
<dbReference type="Gene3D" id="1.20.930.40">
    <property type="entry name" value="Transferrin receptor-like, dimerisation domain"/>
    <property type="match status" value="1"/>
</dbReference>
<evidence type="ECO:0000256" key="2">
    <source>
        <dbReference type="ARBA" id="ARBA00005634"/>
    </source>
</evidence>
<gene>
    <name evidence="13" type="ORF">chiPu_0017695</name>
</gene>
<keyword evidence="6" id="KW-0735">Signal-anchor</keyword>
<dbReference type="InterPro" id="IPR007484">
    <property type="entry name" value="Peptidase_M28"/>
</dbReference>
<evidence type="ECO:0000259" key="11">
    <source>
        <dbReference type="Pfam" id="PF04253"/>
    </source>
</evidence>
<proteinExistence type="inferred from homology"/>
<evidence type="ECO:0000256" key="7">
    <source>
        <dbReference type="ARBA" id="ARBA00022989"/>
    </source>
</evidence>
<dbReference type="EMBL" id="BEZZ01001351">
    <property type="protein sequence ID" value="GCC17825.1"/>
    <property type="molecule type" value="Genomic_DNA"/>
</dbReference>
<dbReference type="Pfam" id="PF02225">
    <property type="entry name" value="PA"/>
    <property type="match status" value="1"/>
</dbReference>
<keyword evidence="7 9" id="KW-1133">Transmembrane helix</keyword>
<dbReference type="SUPFAM" id="SSF52025">
    <property type="entry name" value="PA domain"/>
    <property type="match status" value="1"/>
</dbReference>
<dbReference type="PANTHER" id="PTHR10404">
    <property type="entry name" value="N-ACETYLATED-ALPHA-LINKED ACIDIC DIPEPTIDASE"/>
    <property type="match status" value="1"/>
</dbReference>
<evidence type="ECO:0000256" key="5">
    <source>
        <dbReference type="ARBA" id="ARBA00022692"/>
    </source>
</evidence>
<organism evidence="13 14">
    <name type="scientific">Chiloscyllium punctatum</name>
    <name type="common">Brownbanded bambooshark</name>
    <name type="synonym">Hemiscyllium punctatum</name>
    <dbReference type="NCBI Taxonomy" id="137246"/>
    <lineage>
        <taxon>Eukaryota</taxon>
        <taxon>Metazoa</taxon>
        <taxon>Chordata</taxon>
        <taxon>Craniata</taxon>
        <taxon>Vertebrata</taxon>
        <taxon>Chondrichthyes</taxon>
        <taxon>Elasmobranchii</taxon>
        <taxon>Galeomorphii</taxon>
        <taxon>Galeoidea</taxon>
        <taxon>Orectolobiformes</taxon>
        <taxon>Hemiscylliidae</taxon>
        <taxon>Chiloscyllium</taxon>
    </lineage>
</organism>
<evidence type="ECO:0000256" key="9">
    <source>
        <dbReference type="SAM" id="Phobius"/>
    </source>
</evidence>
<dbReference type="Proteomes" id="UP000287033">
    <property type="component" value="Unassembled WGS sequence"/>
</dbReference>
<evidence type="ECO:0000259" key="12">
    <source>
        <dbReference type="Pfam" id="PF04389"/>
    </source>
</evidence>
<feature type="domain" description="Peptidase M28" evidence="12">
    <location>
        <begin position="318"/>
        <end position="443"/>
    </location>
</feature>
<reference evidence="13 14" key="1">
    <citation type="journal article" date="2018" name="Nat. Ecol. Evol.">
        <title>Shark genomes provide insights into elasmobranch evolution and the origin of vertebrates.</title>
        <authorList>
            <person name="Hara Y"/>
            <person name="Yamaguchi K"/>
            <person name="Onimaru K"/>
            <person name="Kadota M"/>
            <person name="Koyanagi M"/>
            <person name="Keeley SD"/>
            <person name="Tatsumi K"/>
            <person name="Tanaka K"/>
            <person name="Motone F"/>
            <person name="Kageyama Y"/>
            <person name="Nozu R"/>
            <person name="Adachi N"/>
            <person name="Nishimura O"/>
            <person name="Nakagawa R"/>
            <person name="Tanegashima C"/>
            <person name="Kiyatake I"/>
            <person name="Matsumoto R"/>
            <person name="Murakumo K"/>
            <person name="Nishida K"/>
            <person name="Terakita A"/>
            <person name="Kuratani S"/>
            <person name="Sato K"/>
            <person name="Hyodo S Kuraku.S."/>
        </authorList>
    </citation>
    <scope>NUCLEOTIDE SEQUENCE [LARGE SCALE GENOMIC DNA]</scope>
</reference>